<reference evidence="1 2" key="1">
    <citation type="submission" date="2024-01" db="EMBL/GenBank/DDBJ databases">
        <title>The genome of the rayed Mediterranean limpet Patella caerulea (Linnaeus, 1758).</title>
        <authorList>
            <person name="Anh-Thu Weber A."/>
            <person name="Halstead-Nussloch G."/>
        </authorList>
    </citation>
    <scope>NUCLEOTIDE SEQUENCE [LARGE SCALE GENOMIC DNA]</scope>
    <source>
        <strain evidence="1">AATW-2023a</strain>
        <tissue evidence="1">Whole specimen</tissue>
    </source>
</reference>
<sequence length="292" mass="32812">MIKNTTNLVCFYFSEKLSFNEGDVCHSASIQKSAQSSPVVTVPGSWSNDFFQGSGELSPVCERPTAYNSSPELYRPSFRSPPSLYLNYCGQPKFTAEGIGHASSGLTRSNHLQSHSTISQQNNFNRAQQPSCCSNQCNGPMTPVLTTVDVSIPFEIYMQSLKQSLESTQIEGPCYGRHSHVTPPNRYSNSNKIYNPKPFRPVPYFRYWESKTVGISTVDTAKCSKDFPVFQNSKDETQDAEKRYRCDVCFKGFSRSNTLITDKVCSKCFSMELNVTTDRQQTNTSITEMTQK</sequence>
<protein>
    <submittedName>
        <fullName evidence="1">Uncharacterized protein</fullName>
    </submittedName>
</protein>
<dbReference type="AlphaFoldDB" id="A0AAN8J4A9"/>
<dbReference type="Proteomes" id="UP001347796">
    <property type="component" value="Unassembled WGS sequence"/>
</dbReference>
<keyword evidence="2" id="KW-1185">Reference proteome</keyword>
<comment type="caution">
    <text evidence="1">The sequence shown here is derived from an EMBL/GenBank/DDBJ whole genome shotgun (WGS) entry which is preliminary data.</text>
</comment>
<name>A0AAN8J4A9_PATCE</name>
<gene>
    <name evidence="1" type="ORF">SNE40_021541</name>
</gene>
<organism evidence="1 2">
    <name type="scientific">Patella caerulea</name>
    <name type="common">Rayed Mediterranean limpet</name>
    <dbReference type="NCBI Taxonomy" id="87958"/>
    <lineage>
        <taxon>Eukaryota</taxon>
        <taxon>Metazoa</taxon>
        <taxon>Spiralia</taxon>
        <taxon>Lophotrochozoa</taxon>
        <taxon>Mollusca</taxon>
        <taxon>Gastropoda</taxon>
        <taxon>Patellogastropoda</taxon>
        <taxon>Patelloidea</taxon>
        <taxon>Patellidae</taxon>
        <taxon>Patella</taxon>
    </lineage>
</organism>
<accession>A0AAN8J4A9</accession>
<proteinExistence type="predicted"/>
<evidence type="ECO:0000313" key="1">
    <source>
        <dbReference type="EMBL" id="KAK6167540.1"/>
    </source>
</evidence>
<evidence type="ECO:0000313" key="2">
    <source>
        <dbReference type="Proteomes" id="UP001347796"/>
    </source>
</evidence>
<dbReference type="EMBL" id="JAZGQO010000018">
    <property type="protein sequence ID" value="KAK6167540.1"/>
    <property type="molecule type" value="Genomic_DNA"/>
</dbReference>